<feature type="transmembrane region" description="Helical" evidence="13">
    <location>
        <begin position="396"/>
        <end position="418"/>
    </location>
</feature>
<feature type="binding site" evidence="8">
    <location>
        <position position="262"/>
    </location>
    <ligand>
        <name>a protein</name>
        <dbReference type="ChEBI" id="CHEBI:16541"/>
    </ligand>
    <ligandPart>
        <name>C-terminal Xaa-(2S)-2-hydroxyglycine residue</name>
        <dbReference type="ChEBI" id="CHEBI:142768"/>
    </ligandPart>
</feature>
<organism evidence="15">
    <name type="scientific">Culicoides sonorensis</name>
    <name type="common">Biting midge</name>
    <dbReference type="NCBI Taxonomy" id="179676"/>
    <lineage>
        <taxon>Eukaryota</taxon>
        <taxon>Metazoa</taxon>
        <taxon>Ecdysozoa</taxon>
        <taxon>Arthropoda</taxon>
        <taxon>Hexapoda</taxon>
        <taxon>Insecta</taxon>
        <taxon>Pterygota</taxon>
        <taxon>Neoptera</taxon>
        <taxon>Endopterygota</taxon>
        <taxon>Diptera</taxon>
        <taxon>Nematocera</taxon>
        <taxon>Chironomoidea</taxon>
        <taxon>Ceratopogonidae</taxon>
        <taxon>Ceratopogoninae</taxon>
        <taxon>Culicoides</taxon>
        <taxon>Monoculicoides</taxon>
    </lineage>
</organism>
<dbReference type="SUPFAM" id="SSF101898">
    <property type="entry name" value="NHL repeat"/>
    <property type="match status" value="1"/>
</dbReference>
<dbReference type="GO" id="GO:0046872">
    <property type="term" value="F:metal ion binding"/>
    <property type="evidence" value="ECO:0007669"/>
    <property type="project" value="UniProtKB-KW"/>
</dbReference>
<proteinExistence type="predicted"/>
<evidence type="ECO:0000256" key="2">
    <source>
        <dbReference type="ARBA" id="ARBA00022723"/>
    </source>
</evidence>
<comment type="cofactor">
    <cofactor evidence="9">
        <name>Zn(2+)</name>
        <dbReference type="ChEBI" id="CHEBI:29105"/>
    </cofactor>
    <text evidence="9">Binds one Zn(2+) ion per subunit.</text>
</comment>
<feature type="disulfide bond" evidence="10">
    <location>
        <begin position="258"/>
        <end position="269"/>
    </location>
</feature>
<dbReference type="EMBL" id="UFQS01000016">
    <property type="protein sequence ID" value="SSW97415.1"/>
    <property type="molecule type" value="Genomic_DNA"/>
</dbReference>
<keyword evidence="7" id="KW-0456">Lyase</keyword>
<keyword evidence="2 9" id="KW-0479">Metal-binding</keyword>
<feature type="binding site" evidence="9">
    <location>
        <position position="243"/>
    </location>
    <ligand>
        <name>Zn(2+)</name>
        <dbReference type="ChEBI" id="CHEBI:29105"/>
        <note>catalytic</note>
    </ligand>
</feature>
<dbReference type="PRINTS" id="PR00790">
    <property type="entry name" value="PAMONOXGNASE"/>
</dbReference>
<feature type="binding site" evidence="8">
    <location>
        <position position="203"/>
    </location>
    <ligand>
        <name>a protein</name>
        <dbReference type="ChEBI" id="CHEBI:16541"/>
    </ligand>
    <ligandPart>
        <name>C-terminal Xaa-(2S)-2-hydroxyglycine residue</name>
        <dbReference type="ChEBI" id="CHEBI:142768"/>
    </ligandPart>
</feature>
<dbReference type="PANTHER" id="PTHR10680">
    <property type="entry name" value="PEPTIDYL-GLYCINE ALPHA-AMIDATING MONOOXYGENASE"/>
    <property type="match status" value="1"/>
</dbReference>
<dbReference type="InterPro" id="IPR011042">
    <property type="entry name" value="6-blade_b-propeller_TolB-like"/>
</dbReference>
<feature type="region of interest" description="Disordered" evidence="12">
    <location>
        <begin position="462"/>
        <end position="488"/>
    </location>
</feature>
<dbReference type="InterPro" id="IPR001258">
    <property type="entry name" value="NHL_repeat"/>
</dbReference>
<feature type="chain" id="PRO_5033778118" description="peptidylamidoglycolate lyase" evidence="14">
    <location>
        <begin position="31"/>
        <end position="488"/>
    </location>
</feature>
<evidence type="ECO:0000256" key="4">
    <source>
        <dbReference type="ARBA" id="ARBA00022737"/>
    </source>
</evidence>
<keyword evidence="9" id="KW-0106">Calcium</keyword>
<accession>A0A336K1Y5</accession>
<dbReference type="InterPro" id="IPR000720">
    <property type="entry name" value="PHM/PAL"/>
</dbReference>
<feature type="binding site" evidence="9">
    <location>
        <position position="137"/>
    </location>
    <ligand>
        <name>Ca(2+)</name>
        <dbReference type="ChEBI" id="CHEBI:29108"/>
        <note>structural</note>
    </ligand>
</feature>
<gene>
    <name evidence="15" type="primary">CSON003710</name>
</gene>
<evidence type="ECO:0000256" key="5">
    <source>
        <dbReference type="ARBA" id="ARBA00023157"/>
    </source>
</evidence>
<dbReference type="AlphaFoldDB" id="A0A336K1Y5"/>
<evidence type="ECO:0000313" key="16">
    <source>
        <dbReference type="EMBL" id="SSX17801.1"/>
    </source>
</evidence>
<feature type="compositionally biased region" description="Basic and acidic residues" evidence="12">
    <location>
        <begin position="472"/>
        <end position="488"/>
    </location>
</feature>
<evidence type="ECO:0000256" key="10">
    <source>
        <dbReference type="PIRSR" id="PIRSR600720-3"/>
    </source>
</evidence>
<dbReference type="GO" id="GO:0004598">
    <property type="term" value="F:peptidylamidoglycolate lyase activity"/>
    <property type="evidence" value="ECO:0007669"/>
    <property type="project" value="UniProtKB-EC"/>
</dbReference>
<dbReference type="Pfam" id="PF01436">
    <property type="entry name" value="NHL"/>
    <property type="match status" value="1"/>
</dbReference>
<feature type="binding site" evidence="9">
    <location>
        <position position="72"/>
    </location>
    <ligand>
        <name>Ca(2+)</name>
        <dbReference type="ChEBI" id="CHEBI:29108"/>
        <note>structural</note>
    </ligand>
</feature>
<feature type="signal peptide" evidence="14">
    <location>
        <begin position="1"/>
        <end position="30"/>
    </location>
</feature>
<dbReference type="PROSITE" id="PS51125">
    <property type="entry name" value="NHL"/>
    <property type="match status" value="2"/>
</dbReference>
<evidence type="ECO:0000256" key="13">
    <source>
        <dbReference type="SAM" id="Phobius"/>
    </source>
</evidence>
<reference evidence="16" key="2">
    <citation type="submission" date="2018-07" db="EMBL/GenBank/DDBJ databases">
        <authorList>
            <person name="Quirk P.G."/>
            <person name="Krulwich T.A."/>
        </authorList>
    </citation>
    <scope>NUCLEOTIDE SEQUENCE</scope>
</reference>
<evidence type="ECO:0000256" key="8">
    <source>
        <dbReference type="PIRSR" id="PIRSR600720-1"/>
    </source>
</evidence>
<feature type="binding site" evidence="8">
    <location>
        <position position="85"/>
    </location>
    <ligand>
        <name>a protein</name>
        <dbReference type="ChEBI" id="CHEBI:16541"/>
    </ligand>
    <ligandPart>
        <name>C-terminal Xaa-(2S)-2-hydroxyglycine residue</name>
        <dbReference type="ChEBI" id="CHEBI:142768"/>
    </ligandPart>
</feature>
<feature type="repeat" description="NHL" evidence="11">
    <location>
        <begin position="174"/>
        <end position="214"/>
    </location>
</feature>
<evidence type="ECO:0000256" key="7">
    <source>
        <dbReference type="ARBA" id="ARBA00023239"/>
    </source>
</evidence>
<keyword evidence="13" id="KW-1133">Transmembrane helix</keyword>
<feature type="repeat" description="NHL" evidence="11">
    <location>
        <begin position="120"/>
        <end position="161"/>
    </location>
</feature>
<feature type="binding site" evidence="9">
    <location>
        <position position="341"/>
    </location>
    <ligand>
        <name>Ca(2+)</name>
        <dbReference type="ChEBI" id="CHEBI:29108"/>
        <note>structural</note>
    </ligand>
</feature>
<dbReference type="GO" id="GO:0016020">
    <property type="term" value="C:membrane"/>
    <property type="evidence" value="ECO:0007669"/>
    <property type="project" value="InterPro"/>
</dbReference>
<reference evidence="15" key="1">
    <citation type="submission" date="2018-04" db="EMBL/GenBank/DDBJ databases">
        <authorList>
            <person name="Go L.Y."/>
            <person name="Mitchell J.A."/>
        </authorList>
    </citation>
    <scope>NUCLEOTIDE SEQUENCE</scope>
    <source>
        <tissue evidence="15">Whole organism</tissue>
    </source>
</reference>
<feature type="disulfide bond" evidence="10">
    <location>
        <begin position="184"/>
        <end position="204"/>
    </location>
</feature>
<dbReference type="GO" id="GO:0005576">
    <property type="term" value="C:extracellular region"/>
    <property type="evidence" value="ECO:0007669"/>
    <property type="project" value="TreeGrafter"/>
</dbReference>
<keyword evidence="3 14" id="KW-0732">Signal</keyword>
<keyword evidence="4" id="KW-0677">Repeat</keyword>
<keyword evidence="9" id="KW-0862">Zinc</keyword>
<dbReference type="CDD" id="cd14958">
    <property type="entry name" value="NHL_PAL_like"/>
    <property type="match status" value="1"/>
</dbReference>
<feature type="binding site" evidence="9">
    <location>
        <position position="135"/>
    </location>
    <ligand>
        <name>Zn(2+)</name>
        <dbReference type="ChEBI" id="CHEBI:29105"/>
        <note>catalytic</note>
    </ligand>
</feature>
<dbReference type="PANTHER" id="PTHR10680:SF14">
    <property type="entry name" value="PEPTIDYL-GLYCINE ALPHA-AMIDATING MONOOXYGENASE"/>
    <property type="match status" value="1"/>
</dbReference>
<keyword evidence="5 10" id="KW-1015">Disulfide bond</keyword>
<evidence type="ECO:0000313" key="15">
    <source>
        <dbReference type="EMBL" id="SSW97415.1"/>
    </source>
</evidence>
<evidence type="ECO:0000256" key="3">
    <source>
        <dbReference type="ARBA" id="ARBA00022729"/>
    </source>
</evidence>
<evidence type="ECO:0000256" key="12">
    <source>
        <dbReference type="SAM" id="MobiDB-lite"/>
    </source>
</evidence>
<evidence type="ECO:0000256" key="11">
    <source>
        <dbReference type="PROSITE-ProRule" id="PRU00504"/>
    </source>
</evidence>
<keyword evidence="13" id="KW-0472">Membrane</keyword>
<name>A0A336K1Y5_CULSO</name>
<dbReference type="EMBL" id="UFQT01000016">
    <property type="protein sequence ID" value="SSX17801.1"/>
    <property type="molecule type" value="Genomic_DNA"/>
</dbReference>
<evidence type="ECO:0000256" key="1">
    <source>
        <dbReference type="ARBA" id="ARBA00012343"/>
    </source>
</evidence>
<dbReference type="VEuPathDB" id="VectorBase:CSON003710"/>
<evidence type="ECO:0000256" key="6">
    <source>
        <dbReference type="ARBA" id="ARBA00023180"/>
    </source>
</evidence>
<dbReference type="EC" id="4.3.2.5" evidence="1"/>
<protein>
    <recommendedName>
        <fullName evidence="1">peptidylamidoglycolate lyase</fullName>
        <ecNumber evidence="1">4.3.2.5</ecNumber>
    </recommendedName>
</protein>
<evidence type="ECO:0000256" key="9">
    <source>
        <dbReference type="PIRSR" id="PIRSR600720-2"/>
    </source>
</evidence>
<dbReference type="OMA" id="IKGWVTG"/>
<keyword evidence="6" id="KW-0325">Glycoprotein</keyword>
<dbReference type="GO" id="GO:0006518">
    <property type="term" value="P:peptide metabolic process"/>
    <property type="evidence" value="ECO:0007669"/>
    <property type="project" value="InterPro"/>
</dbReference>
<evidence type="ECO:0000256" key="14">
    <source>
        <dbReference type="SAM" id="SignalP"/>
    </source>
</evidence>
<feature type="binding site" evidence="9">
    <location>
        <position position="340"/>
    </location>
    <ligand>
        <name>Zn(2+)</name>
        <dbReference type="ChEBI" id="CHEBI:29105"/>
        <note>catalytic</note>
    </ligand>
</feature>
<dbReference type="Gene3D" id="2.120.10.30">
    <property type="entry name" value="TolB, C-terminal domain"/>
    <property type="match status" value="1"/>
</dbReference>
<sequence>MRLKCKLMLLKPCLLLNLFYILSVLPKCCSDKANNEISQTAYNNVKNDVNLASGYSYDPDFTAPKFGPVTSVCVDKNNNLHVMYRWDRIWDASTFDLQNRYNDIRPIKNNVIYNLDLETGEILSSWGKNLFFLPHGLTVDIENNAYITDVATHQVFKFALNESLDKPILTLGDAFKPGIKNRFCKPTSVAVLPNGNFFVADGYCNARIIQYSKDGVYMRQWGESSISGEAIHPSPEGKFFIPHALTLVQEPDKVPLLCVADRENGRVQCFNTNTLDFVTQYHSPIIGDRLFSVSYAKGQFFVVNGPELQGHEVSGYVIDMSTGNVTSKFNINGSSLSNPHDLSVTSDATQIFVAELDPERLIKFVKNGSNSKKKKNVSQENNGSLSGLTIQSNATLVLATSIAFSFCLVASGIVLLNIKRQRRRGSSVKQSKSHHGWESRFPKRGQQFKLLNLLNRKEGFEKLDQDASDDETTSKLKDRSPRNNEELA</sequence>
<keyword evidence="13" id="KW-0812">Transmembrane</keyword>